<keyword evidence="5" id="KW-1185">Reference proteome</keyword>
<reference evidence="4 5" key="1">
    <citation type="submission" date="2012-09" db="EMBL/GenBank/DDBJ databases">
        <title>Genome Sequence of alkane-degrading Bacterium Alcanivorax sp. 19-m-6.</title>
        <authorList>
            <person name="Lai Q."/>
            <person name="Shao Z."/>
        </authorList>
    </citation>
    <scope>NUCLEOTIDE SEQUENCE [LARGE SCALE GENOMIC DNA]</scope>
    <source>
        <strain evidence="4 5">19-m-6</strain>
    </source>
</reference>
<evidence type="ECO:0000256" key="1">
    <source>
        <dbReference type="ARBA" id="ARBA00022801"/>
    </source>
</evidence>
<evidence type="ECO:0000259" key="3">
    <source>
        <dbReference type="Pfam" id="PF12697"/>
    </source>
</evidence>
<proteinExistence type="predicted"/>
<dbReference type="InterPro" id="IPR050266">
    <property type="entry name" value="AB_hydrolase_sf"/>
</dbReference>
<dbReference type="OrthoDB" id="7055710at2"/>
<dbReference type="AlphaFoldDB" id="A0A095SKJ0"/>
<dbReference type="InterPro" id="IPR029058">
    <property type="entry name" value="AB_hydrolase_fold"/>
</dbReference>
<name>A0A095SKJ0_9GAMM</name>
<dbReference type="STRING" id="1177154.Y5S_01595"/>
<dbReference type="InterPro" id="IPR000073">
    <property type="entry name" value="AB_hydrolase_1"/>
</dbReference>
<comment type="caution">
    <text evidence="4">The sequence shown here is derived from an EMBL/GenBank/DDBJ whole genome shotgun (WGS) entry which is preliminary data.</text>
</comment>
<dbReference type="eggNOG" id="COG1073">
    <property type="taxonomic scope" value="Bacteria"/>
</dbReference>
<protein>
    <recommendedName>
        <fullName evidence="3">AB hydrolase-1 domain-containing protein</fullName>
    </recommendedName>
</protein>
<evidence type="ECO:0000313" key="5">
    <source>
        <dbReference type="Proteomes" id="UP000029444"/>
    </source>
</evidence>
<dbReference type="RefSeq" id="WP_035232069.1">
    <property type="nucleotide sequence ID" value="NZ_ARXV01000005.1"/>
</dbReference>
<organism evidence="4 5">
    <name type="scientific">Alcanivorax nanhaiticus</name>
    <dbReference type="NCBI Taxonomy" id="1177154"/>
    <lineage>
        <taxon>Bacteria</taxon>
        <taxon>Pseudomonadati</taxon>
        <taxon>Pseudomonadota</taxon>
        <taxon>Gammaproteobacteria</taxon>
        <taxon>Oceanospirillales</taxon>
        <taxon>Alcanivoracaceae</taxon>
        <taxon>Alcanivorax</taxon>
    </lineage>
</organism>
<dbReference type="GO" id="GO:0016020">
    <property type="term" value="C:membrane"/>
    <property type="evidence" value="ECO:0007669"/>
    <property type="project" value="TreeGrafter"/>
</dbReference>
<dbReference type="PANTHER" id="PTHR43798">
    <property type="entry name" value="MONOACYLGLYCEROL LIPASE"/>
    <property type="match status" value="1"/>
</dbReference>
<evidence type="ECO:0000313" key="4">
    <source>
        <dbReference type="EMBL" id="KGD65161.1"/>
    </source>
</evidence>
<sequence>MKIFLMVMALFSRLFPGRASDLALQLMTTPRPQQSLSSDAEGQPDRQLAVGERARLHVWSGGARRVLLVHGWSGHWTQFRPVMAALGKERYSFYALEMPGHADKAAGSSHVGEFITTLRQALDVIGEPVELLIGHSMGAAAAAFVLAERGDIARTVLMAPPTDFHAVVSRMARMLKFGQNAKAQLLAKMAERVGMSYDSLNIVSRGALISGRVLLIHDGKDREVPIADSLRLYQVMPSATLHQTTGKGHRRILSDPDVLDEIADFAEQGVLSVKMPVAQPAKAPA</sequence>
<dbReference type="Gene3D" id="3.40.50.1820">
    <property type="entry name" value="alpha/beta hydrolase"/>
    <property type="match status" value="1"/>
</dbReference>
<dbReference type="Pfam" id="PF12697">
    <property type="entry name" value="Abhydrolase_6"/>
    <property type="match status" value="1"/>
</dbReference>
<feature type="domain" description="AB hydrolase-1" evidence="3">
    <location>
        <begin position="66"/>
        <end position="258"/>
    </location>
</feature>
<feature type="signal peptide" evidence="2">
    <location>
        <begin position="1"/>
        <end position="19"/>
    </location>
</feature>
<dbReference type="SUPFAM" id="SSF53474">
    <property type="entry name" value="alpha/beta-Hydrolases"/>
    <property type="match status" value="1"/>
</dbReference>
<accession>A0A095SKJ0</accession>
<evidence type="ECO:0000256" key="2">
    <source>
        <dbReference type="SAM" id="SignalP"/>
    </source>
</evidence>
<feature type="chain" id="PRO_5001911085" description="AB hydrolase-1 domain-containing protein" evidence="2">
    <location>
        <begin position="20"/>
        <end position="285"/>
    </location>
</feature>
<dbReference type="GO" id="GO:0016787">
    <property type="term" value="F:hydrolase activity"/>
    <property type="evidence" value="ECO:0007669"/>
    <property type="project" value="UniProtKB-KW"/>
</dbReference>
<keyword evidence="2" id="KW-0732">Signal</keyword>
<gene>
    <name evidence="4" type="ORF">Y5S_01595</name>
</gene>
<dbReference type="PANTHER" id="PTHR43798:SF31">
    <property type="entry name" value="AB HYDROLASE SUPERFAMILY PROTEIN YCLE"/>
    <property type="match status" value="1"/>
</dbReference>
<dbReference type="EMBL" id="ARXV01000005">
    <property type="protein sequence ID" value="KGD65161.1"/>
    <property type="molecule type" value="Genomic_DNA"/>
</dbReference>
<keyword evidence="1" id="KW-0378">Hydrolase</keyword>
<dbReference type="PATRIC" id="fig|1177154.3.peg.1624"/>
<dbReference type="Proteomes" id="UP000029444">
    <property type="component" value="Unassembled WGS sequence"/>
</dbReference>